<gene>
    <name evidence="2" type="ORF">CA984_20455</name>
</gene>
<evidence type="ECO:0000313" key="3">
    <source>
        <dbReference type="Proteomes" id="UP000194761"/>
    </source>
</evidence>
<accession>A0A243RJ80</accession>
<dbReference type="EMBL" id="NGFP01000092">
    <property type="protein sequence ID" value="OUC94952.1"/>
    <property type="molecule type" value="Genomic_DNA"/>
</dbReference>
<dbReference type="Proteomes" id="UP000194761">
    <property type="component" value="Unassembled WGS sequence"/>
</dbReference>
<comment type="caution">
    <text evidence="2">The sequence shown here is derived from an EMBL/GenBank/DDBJ whole genome shotgun (WGS) entry which is preliminary data.</text>
</comment>
<name>A0A243RJ80_9ACTN</name>
<evidence type="ECO:0000259" key="1">
    <source>
        <dbReference type="Pfam" id="PF14024"/>
    </source>
</evidence>
<protein>
    <recommendedName>
        <fullName evidence="1">DUF4240 domain-containing protein</fullName>
    </recommendedName>
</protein>
<evidence type="ECO:0000313" key="2">
    <source>
        <dbReference type="EMBL" id="OUC94952.1"/>
    </source>
</evidence>
<keyword evidence="3" id="KW-1185">Reference proteome</keyword>
<feature type="domain" description="DUF4240" evidence="1">
    <location>
        <begin position="7"/>
        <end position="150"/>
    </location>
</feature>
<organism evidence="2 3">
    <name type="scientific">Streptosporangium minutum</name>
    <dbReference type="NCBI Taxonomy" id="569862"/>
    <lineage>
        <taxon>Bacteria</taxon>
        <taxon>Bacillati</taxon>
        <taxon>Actinomycetota</taxon>
        <taxon>Actinomycetes</taxon>
        <taxon>Streptosporangiales</taxon>
        <taxon>Streptosporangiaceae</taxon>
        <taxon>Streptosporangium</taxon>
    </lineage>
</organism>
<dbReference type="AlphaFoldDB" id="A0A243RJ80"/>
<dbReference type="Pfam" id="PF14024">
    <property type="entry name" value="DUF4240"/>
    <property type="match status" value="1"/>
</dbReference>
<reference evidence="2 3" key="1">
    <citation type="submission" date="2017-05" db="EMBL/GenBank/DDBJ databases">
        <title>Biotechnological potential of actinobacteria isolated from South African environments.</title>
        <authorList>
            <person name="Le Roes-Hill M."/>
            <person name="Prins A."/>
            <person name="Durrell K.A."/>
        </authorList>
    </citation>
    <scope>NUCLEOTIDE SEQUENCE [LARGE SCALE GENOMIC DNA]</scope>
    <source>
        <strain evidence="2">M26</strain>
    </source>
</reference>
<proteinExistence type="predicted"/>
<dbReference type="InterPro" id="IPR025334">
    <property type="entry name" value="DUF4240"/>
</dbReference>
<sequence length="207" mass="23798">MPRSRLMDADAFWALIERSGREAGTKAGRLVWLDGELSRRSAEEIVDFDTWLTAVANRGCTWDMYAAYWFVFGRGSTDGFEYFVHWLMGLGREAFERVAECPDEVIEVPQVLHALKLRRTRLAARSGRIWTEEEYPEFELLAYVTFEPYAKVTGLDVEHLGDAVRARGVRGKFPIVKIDFDGEAWDFDDDAEVVRRLPRVAHYRGIG</sequence>